<dbReference type="Pfam" id="PF19889">
    <property type="entry name" value="DUF6362"/>
    <property type="match status" value="1"/>
</dbReference>
<name>A0A1L3ZRN7_9SPHN</name>
<dbReference type="EMBL" id="CP018221">
    <property type="protein sequence ID" value="API58291.1"/>
    <property type="molecule type" value="Genomic_DNA"/>
</dbReference>
<proteinExistence type="predicted"/>
<dbReference type="Proteomes" id="UP000182063">
    <property type="component" value="Chromosome"/>
</dbReference>
<dbReference type="STRING" id="1921510.BSL82_02365"/>
<dbReference type="AlphaFoldDB" id="A0A1L3ZRN7"/>
<reference evidence="3" key="1">
    <citation type="submission" date="2016-11" db="EMBL/GenBank/DDBJ databases">
        <title>Complete Genome Sequence of alachlor-degrading Sphingomonas sp. strain JJ-A5.</title>
        <authorList>
            <person name="Lee H."/>
            <person name="Ka J.-O."/>
        </authorList>
    </citation>
    <scope>NUCLEOTIDE SEQUENCE [LARGE SCALE GENOMIC DNA]</scope>
    <source>
        <strain evidence="3">JJ-A5</strain>
    </source>
</reference>
<dbReference type="InterPro" id="IPR045942">
    <property type="entry name" value="DUF6362"/>
</dbReference>
<accession>A0A1L3ZRN7</accession>
<evidence type="ECO:0000313" key="2">
    <source>
        <dbReference type="EMBL" id="API58291.1"/>
    </source>
</evidence>
<keyword evidence="3" id="KW-1185">Reference proteome</keyword>
<evidence type="ECO:0000259" key="1">
    <source>
        <dbReference type="Pfam" id="PF19889"/>
    </source>
</evidence>
<evidence type="ECO:0000313" key="3">
    <source>
        <dbReference type="Proteomes" id="UP000182063"/>
    </source>
</evidence>
<gene>
    <name evidence="2" type="ORF">BSL82_02365</name>
</gene>
<feature type="domain" description="DUF6362" evidence="1">
    <location>
        <begin position="29"/>
        <end position="139"/>
    </location>
</feature>
<sequence length="161" mass="18557">MWKDGCDMKGEWTPDAVQEGFIQAWESLRRMPDREKGWMRSGTSSLWRQVQREWGAYSQDAEDVRLTLGLRAVEVDQMEEALQWLELLRPEDRKLVGAVLPVLAKGYSRIPWGRIKARRGLEGKPDTLKKRYRRALDMIAAALNTGIDLTNSKSRQEIVQG</sequence>
<organism evidence="2 3">
    <name type="scientific">Tardibacter chloracetimidivorans</name>
    <dbReference type="NCBI Taxonomy" id="1921510"/>
    <lineage>
        <taxon>Bacteria</taxon>
        <taxon>Pseudomonadati</taxon>
        <taxon>Pseudomonadota</taxon>
        <taxon>Alphaproteobacteria</taxon>
        <taxon>Sphingomonadales</taxon>
        <taxon>Sphingomonadaceae</taxon>
        <taxon>Tardibacter</taxon>
    </lineage>
</organism>
<protein>
    <recommendedName>
        <fullName evidence="1">DUF6362 domain-containing protein</fullName>
    </recommendedName>
</protein>
<dbReference type="KEGG" id="sphj:BSL82_02365"/>